<dbReference type="EMBL" id="BMAC01000967">
    <property type="protein sequence ID" value="GFQ04688.1"/>
    <property type="molecule type" value="Genomic_DNA"/>
</dbReference>
<dbReference type="Proteomes" id="UP000653305">
    <property type="component" value="Unassembled WGS sequence"/>
</dbReference>
<sequence length="98" mass="11056">MSLLLLGCDGLRYKIDFYGGGNCSPMVSSSRFECLEVQGYRRVCIVDFGKLVALETLSIRGVQWCWEAISKTQMASEVKHLYMKIEFTGDSDSLQPFT</sequence>
<protein>
    <submittedName>
        <fullName evidence="1">F-box protein at1g10780</fullName>
    </submittedName>
</protein>
<name>A0A830CVU3_9LAMI</name>
<evidence type="ECO:0000313" key="2">
    <source>
        <dbReference type="Proteomes" id="UP000653305"/>
    </source>
</evidence>
<keyword evidence="2" id="KW-1185">Reference proteome</keyword>
<dbReference type="OrthoDB" id="9973021at2759"/>
<comment type="caution">
    <text evidence="1">The sequence shown here is derived from an EMBL/GenBank/DDBJ whole genome shotgun (WGS) entry which is preliminary data.</text>
</comment>
<accession>A0A830CVU3</accession>
<organism evidence="1 2">
    <name type="scientific">Phtheirospermum japonicum</name>
    <dbReference type="NCBI Taxonomy" id="374723"/>
    <lineage>
        <taxon>Eukaryota</taxon>
        <taxon>Viridiplantae</taxon>
        <taxon>Streptophyta</taxon>
        <taxon>Embryophyta</taxon>
        <taxon>Tracheophyta</taxon>
        <taxon>Spermatophyta</taxon>
        <taxon>Magnoliopsida</taxon>
        <taxon>eudicotyledons</taxon>
        <taxon>Gunneridae</taxon>
        <taxon>Pentapetalae</taxon>
        <taxon>asterids</taxon>
        <taxon>lamiids</taxon>
        <taxon>Lamiales</taxon>
        <taxon>Orobanchaceae</taxon>
        <taxon>Orobanchaceae incertae sedis</taxon>
        <taxon>Phtheirospermum</taxon>
    </lineage>
</organism>
<evidence type="ECO:0000313" key="1">
    <source>
        <dbReference type="EMBL" id="GFQ04688.1"/>
    </source>
</evidence>
<reference evidence="1" key="1">
    <citation type="submission" date="2020-07" db="EMBL/GenBank/DDBJ databases">
        <title>Ethylene signaling mediates host invasion by parasitic plants.</title>
        <authorList>
            <person name="Yoshida S."/>
        </authorList>
    </citation>
    <scope>NUCLEOTIDE SEQUENCE</scope>
    <source>
        <strain evidence="1">Okayama</strain>
    </source>
</reference>
<proteinExistence type="predicted"/>
<gene>
    <name evidence="1" type="ORF">PHJA_002612800</name>
</gene>
<dbReference type="AlphaFoldDB" id="A0A830CVU3"/>